<keyword evidence="3" id="KW-1185">Reference proteome</keyword>
<name>U1HWM5_ENDPU</name>
<evidence type="ECO:0000313" key="2">
    <source>
        <dbReference type="EMBL" id="ERF73809.1"/>
    </source>
</evidence>
<feature type="compositionally biased region" description="Low complexity" evidence="1">
    <location>
        <begin position="168"/>
        <end position="177"/>
    </location>
</feature>
<dbReference type="Proteomes" id="UP000019373">
    <property type="component" value="Unassembled WGS sequence"/>
</dbReference>
<proteinExistence type="predicted"/>
<protein>
    <recommendedName>
        <fullName evidence="4">Glycine zipper 2TM domain-containing protein</fullName>
    </recommendedName>
</protein>
<evidence type="ECO:0000313" key="3">
    <source>
        <dbReference type="Proteomes" id="UP000019373"/>
    </source>
</evidence>
<organism evidence="2 3">
    <name type="scientific">Endocarpon pusillum (strain Z07020 / HMAS-L-300199)</name>
    <name type="common">Lichen-forming fungus</name>
    <dbReference type="NCBI Taxonomy" id="1263415"/>
    <lineage>
        <taxon>Eukaryota</taxon>
        <taxon>Fungi</taxon>
        <taxon>Dikarya</taxon>
        <taxon>Ascomycota</taxon>
        <taxon>Pezizomycotina</taxon>
        <taxon>Eurotiomycetes</taxon>
        <taxon>Chaetothyriomycetidae</taxon>
        <taxon>Verrucariales</taxon>
        <taxon>Verrucariaceae</taxon>
        <taxon>Endocarpon</taxon>
    </lineage>
</organism>
<dbReference type="RefSeq" id="XP_007800510.1">
    <property type="nucleotide sequence ID" value="XM_007802319.1"/>
</dbReference>
<feature type="compositionally biased region" description="Polar residues" evidence="1">
    <location>
        <begin position="27"/>
        <end position="47"/>
    </location>
</feature>
<reference evidence="3" key="1">
    <citation type="journal article" date="2014" name="BMC Genomics">
        <title>Genome characteristics reveal the impact of lichenization on lichen-forming fungus Endocarpon pusillum Hedwig (Verrucariales, Ascomycota).</title>
        <authorList>
            <person name="Wang Y.-Y."/>
            <person name="Liu B."/>
            <person name="Zhang X.-Y."/>
            <person name="Zhou Q.-M."/>
            <person name="Zhang T."/>
            <person name="Li H."/>
            <person name="Yu Y.-F."/>
            <person name="Zhang X.-L."/>
            <person name="Hao X.-Y."/>
            <person name="Wang M."/>
            <person name="Wang L."/>
            <person name="Wei J.-C."/>
        </authorList>
    </citation>
    <scope>NUCLEOTIDE SEQUENCE [LARGE SCALE GENOMIC DNA]</scope>
    <source>
        <strain evidence="3">Z07020 / HMAS-L-300199</strain>
    </source>
</reference>
<dbReference type="HOGENOM" id="CLU_1061867_0_0_1"/>
<dbReference type="OrthoDB" id="4160109at2759"/>
<dbReference type="OMA" id="KHRKWRE"/>
<feature type="compositionally biased region" description="Pro residues" evidence="1">
    <location>
        <begin position="114"/>
        <end position="134"/>
    </location>
</feature>
<dbReference type="AlphaFoldDB" id="U1HWM5"/>
<feature type="region of interest" description="Disordered" evidence="1">
    <location>
        <begin position="201"/>
        <end position="243"/>
    </location>
</feature>
<dbReference type="GeneID" id="19240462"/>
<dbReference type="eggNOG" id="ENOG502SD6I">
    <property type="taxonomic scope" value="Eukaryota"/>
</dbReference>
<evidence type="ECO:0008006" key="4">
    <source>
        <dbReference type="Google" id="ProtNLM"/>
    </source>
</evidence>
<accession>U1HWM5</accession>
<gene>
    <name evidence="2" type="ORF">EPUS_05513</name>
</gene>
<feature type="compositionally biased region" description="Polar residues" evidence="1">
    <location>
        <begin position="71"/>
        <end position="81"/>
    </location>
</feature>
<feature type="compositionally biased region" description="Basic residues" evidence="1">
    <location>
        <begin position="157"/>
        <end position="167"/>
    </location>
</feature>
<dbReference type="EMBL" id="KE720921">
    <property type="protein sequence ID" value="ERF73809.1"/>
    <property type="molecule type" value="Genomic_DNA"/>
</dbReference>
<evidence type="ECO:0000256" key="1">
    <source>
        <dbReference type="SAM" id="MobiDB-lite"/>
    </source>
</evidence>
<feature type="region of interest" description="Disordered" evidence="1">
    <location>
        <begin position="1"/>
        <end position="181"/>
    </location>
</feature>
<sequence>MAAADYYHQIPVGSGHQPNPVPISRPQYLSPQPTNIYPQTPPTSNSVPQQPQAPPPYQLVEMPAEKPYPPTEQQYQRNSFSHPERPPISPWNTSYNQPMPPGHERDYYQKYSPAPQPYSQQPPQPLYQIPPPHLRPYHANASSPNLAQGYHSDPEPHRRRRTRKKSASRSTTADGFLGAAGGGLIGDMIFPGLGTLGGAVAGYFGGKDYGKHRKRRESLHRETQTQWEARHGKRGHSGERRHS</sequence>